<evidence type="ECO:0000313" key="5">
    <source>
        <dbReference type="EMBL" id="KAF4306115.1"/>
    </source>
</evidence>
<evidence type="ECO:0000256" key="3">
    <source>
        <dbReference type="SAM" id="MobiDB-lite"/>
    </source>
</evidence>
<feature type="compositionally biased region" description="Low complexity" evidence="3">
    <location>
        <begin position="124"/>
        <end position="134"/>
    </location>
</feature>
<keyword evidence="6" id="KW-1185">Reference proteome</keyword>
<dbReference type="EMBL" id="WWBZ02000033">
    <property type="protein sequence ID" value="KAF4306115.1"/>
    <property type="molecule type" value="Genomic_DNA"/>
</dbReference>
<dbReference type="InterPro" id="IPR012677">
    <property type="entry name" value="Nucleotide-bd_a/b_plait_sf"/>
</dbReference>
<feature type="region of interest" description="Disordered" evidence="3">
    <location>
        <begin position="105"/>
        <end position="169"/>
    </location>
</feature>
<dbReference type="GO" id="GO:0061574">
    <property type="term" value="C:ASAP complex"/>
    <property type="evidence" value="ECO:0007669"/>
    <property type="project" value="TreeGrafter"/>
</dbReference>
<feature type="domain" description="RRM" evidence="4">
    <location>
        <begin position="166"/>
        <end position="251"/>
    </location>
</feature>
<feature type="compositionally biased region" description="Polar residues" evidence="3">
    <location>
        <begin position="38"/>
        <end position="61"/>
    </location>
</feature>
<dbReference type="Proteomes" id="UP000572817">
    <property type="component" value="Unassembled WGS sequence"/>
</dbReference>
<dbReference type="GO" id="GO:0005654">
    <property type="term" value="C:nucleoplasm"/>
    <property type="evidence" value="ECO:0007669"/>
    <property type="project" value="TreeGrafter"/>
</dbReference>
<dbReference type="GO" id="GO:0003723">
    <property type="term" value="F:RNA binding"/>
    <property type="evidence" value="ECO:0007669"/>
    <property type="project" value="UniProtKB-UniRule"/>
</dbReference>
<protein>
    <recommendedName>
        <fullName evidence="4">RRM domain-containing protein</fullName>
    </recommendedName>
</protein>
<proteinExistence type="predicted"/>
<dbReference type="OrthoDB" id="252020at2759"/>
<keyword evidence="1 2" id="KW-0694">RNA-binding</keyword>
<dbReference type="SMART" id="SM00360">
    <property type="entry name" value="RRM"/>
    <property type="match status" value="1"/>
</dbReference>
<dbReference type="PROSITE" id="PS50102">
    <property type="entry name" value="RRM"/>
    <property type="match status" value="1"/>
</dbReference>
<dbReference type="Gene3D" id="3.30.70.330">
    <property type="match status" value="1"/>
</dbReference>
<sequence length="320" mass="35423">MREFGESGSSGGRRDAKPAGTRHVALSARATTPRCPKASSSTLQAPLQHNPSLSRFSPPYTSNHAPDAVALTLRIVQSLPRPLAHAFSIASPVTLAAPFRHAAFSIPRTPTPRSDRYSRRNGRGRSYSRSGSRSPTPDRGPRRFNRRSYSRSGSRGSRDKSPPRSSKIVVEKLTKNVNEDHLREIFGTYGRIQDLDMPINRQFMTNRGTAYIMYSDPAAAEAAIAHMHEAQLDEVLPPVDPMEVVLQAATVPRRLAVVAGALFHLADTEDRAAEEVVDVVLKEQKPEEEQESVILIAIPIQEPPAEERRSWGRGWWKLQG</sequence>
<comment type="caution">
    <text evidence="5">The sequence shown here is derived from an EMBL/GenBank/DDBJ whole genome shotgun (WGS) entry which is preliminary data.</text>
</comment>
<dbReference type="GO" id="GO:0000398">
    <property type="term" value="P:mRNA splicing, via spliceosome"/>
    <property type="evidence" value="ECO:0007669"/>
    <property type="project" value="TreeGrafter"/>
</dbReference>
<dbReference type="InterPro" id="IPR035979">
    <property type="entry name" value="RBD_domain_sf"/>
</dbReference>
<dbReference type="PANTHER" id="PTHR15481:SF0">
    <property type="entry name" value="LD23870P-RELATED"/>
    <property type="match status" value="1"/>
</dbReference>
<evidence type="ECO:0000256" key="1">
    <source>
        <dbReference type="ARBA" id="ARBA00022884"/>
    </source>
</evidence>
<dbReference type="GO" id="GO:0005737">
    <property type="term" value="C:cytoplasm"/>
    <property type="evidence" value="ECO:0007669"/>
    <property type="project" value="TreeGrafter"/>
</dbReference>
<accession>A0A8H4N227</accession>
<evidence type="ECO:0000259" key="4">
    <source>
        <dbReference type="PROSITE" id="PS50102"/>
    </source>
</evidence>
<dbReference type="SUPFAM" id="SSF54928">
    <property type="entry name" value="RNA-binding domain, RBD"/>
    <property type="match status" value="1"/>
</dbReference>
<dbReference type="AlphaFoldDB" id="A0A8H4N227"/>
<gene>
    <name evidence="5" type="ORF">GTA08_BOTSDO05584</name>
</gene>
<dbReference type="InterPro" id="IPR000504">
    <property type="entry name" value="RRM_dom"/>
</dbReference>
<organism evidence="5 6">
    <name type="scientific">Botryosphaeria dothidea</name>
    <dbReference type="NCBI Taxonomy" id="55169"/>
    <lineage>
        <taxon>Eukaryota</taxon>
        <taxon>Fungi</taxon>
        <taxon>Dikarya</taxon>
        <taxon>Ascomycota</taxon>
        <taxon>Pezizomycotina</taxon>
        <taxon>Dothideomycetes</taxon>
        <taxon>Dothideomycetes incertae sedis</taxon>
        <taxon>Botryosphaeriales</taxon>
        <taxon>Botryosphaeriaceae</taxon>
        <taxon>Botryosphaeria</taxon>
    </lineage>
</organism>
<dbReference type="PANTHER" id="PTHR15481">
    <property type="entry name" value="RIBONUCLEIC ACID BINDING PROTEIN S1"/>
    <property type="match status" value="1"/>
</dbReference>
<dbReference type="Pfam" id="PF00076">
    <property type="entry name" value="RRM_1"/>
    <property type="match status" value="1"/>
</dbReference>
<reference evidence="5" key="1">
    <citation type="submission" date="2020-04" db="EMBL/GenBank/DDBJ databases">
        <title>Genome Assembly and Annotation of Botryosphaeria dothidea sdau 11-99, a Latent Pathogen of Apple Fruit Ring Rot in China.</title>
        <authorList>
            <person name="Yu C."/>
            <person name="Diao Y."/>
            <person name="Lu Q."/>
            <person name="Zhao J."/>
            <person name="Cui S."/>
            <person name="Peng C."/>
            <person name="He B."/>
            <person name="Liu H."/>
        </authorList>
    </citation>
    <scope>NUCLEOTIDE SEQUENCE [LARGE SCALE GENOMIC DNA]</scope>
    <source>
        <strain evidence="5">Sdau11-99</strain>
    </source>
</reference>
<evidence type="ECO:0000313" key="6">
    <source>
        <dbReference type="Proteomes" id="UP000572817"/>
    </source>
</evidence>
<name>A0A8H4N227_9PEZI</name>
<feature type="region of interest" description="Disordered" evidence="3">
    <location>
        <begin position="1"/>
        <end position="61"/>
    </location>
</feature>
<evidence type="ECO:0000256" key="2">
    <source>
        <dbReference type="PROSITE-ProRule" id="PRU00176"/>
    </source>
</evidence>